<dbReference type="CDD" id="cd14844">
    <property type="entry name" value="Zn-DD-carboxypeptidase_like"/>
    <property type="match status" value="1"/>
</dbReference>
<protein>
    <recommendedName>
        <fullName evidence="11">Murein endopeptidase K</fullName>
    </recommendedName>
</protein>
<feature type="compositionally biased region" description="Pro residues" evidence="12">
    <location>
        <begin position="362"/>
        <end position="373"/>
    </location>
</feature>
<sequence length="628" mass="64793">MFIVAAGAVLAPAQAAAETRTLKLYFTHTGERAEITFKRNGSYVRSGLNKLNRFLRDHRRNEPTNMDPELFDLVWEVYQASGARDYIHVVSAYRSPATNSMLRRTRGGQARKSQHTLGKAMDFFIPGVPTRKLRELGFKLQGGGVGYYPKSATPFVHLDTGSVRAWPRMSRSELTRLFPDGKTLHLPPDGRRLPGYQQALAAYNARERSGQPPTFGRTRRSGGGDSERGSSGGGGNLLANLFGRDNDDGASAGASQPSAPSRRQAAPETPGTALAALSGRDLPRPAAAPRAVPQPVAPAAVAPATIAAAPQAPETPPAATSTVGLRLPVPRALIPGVRVGDPQPAQPPAAAASAPAPVVAPAAPPPAPAPAEPDGPATLLASLTPPVPRDRPAIAARPAGDQAVALLAAAEAGTAPAPVAGEAPTLLAALPAPAPRPADASQAADPLTQLAAYAPVEPMVPPTAPAPAAVSASDDSEDTTGRGGRIAIPAPRPDRADEDAILAAALDTGVTTTAKSARPSARDAVSVQPPTVPVVPADRIDPARFGDWTVSVASVTAEGRPTERPEFLRNATRDAPDAVYTAGFSKAPPPDPSRLTGNAVTFLAVARFDGGQSGGDGRPLQLQIPATN</sequence>
<dbReference type="InterPro" id="IPR009045">
    <property type="entry name" value="Zn_M74/Hedgehog-like"/>
</dbReference>
<evidence type="ECO:0000256" key="5">
    <source>
        <dbReference type="ARBA" id="ARBA00022729"/>
    </source>
</evidence>
<keyword evidence="7" id="KW-0862">Zinc</keyword>
<evidence type="ECO:0000313" key="13">
    <source>
        <dbReference type="EMBL" id="RKF07986.1"/>
    </source>
</evidence>
<dbReference type="Pfam" id="PF05951">
    <property type="entry name" value="Peptidase_M15_2"/>
    <property type="match status" value="1"/>
</dbReference>
<evidence type="ECO:0000256" key="10">
    <source>
        <dbReference type="ARBA" id="ARBA00093448"/>
    </source>
</evidence>
<dbReference type="GO" id="GO:0008237">
    <property type="term" value="F:metallopeptidase activity"/>
    <property type="evidence" value="ECO:0007669"/>
    <property type="project" value="UniProtKB-KW"/>
</dbReference>
<gene>
    <name evidence="13" type="ORF">DEM25_008880</name>
</gene>
<keyword evidence="4" id="KW-0479">Metal-binding</keyword>
<keyword evidence="14" id="KW-1185">Reference proteome</keyword>
<dbReference type="OrthoDB" id="9782994at2"/>
<comment type="cofactor">
    <cofactor evidence="1">
        <name>Zn(2+)</name>
        <dbReference type="ChEBI" id="CHEBI:29105"/>
    </cofactor>
</comment>
<accession>A0A3A8ADK6</accession>
<evidence type="ECO:0000256" key="4">
    <source>
        <dbReference type="ARBA" id="ARBA00022723"/>
    </source>
</evidence>
<reference evidence="13 14" key="1">
    <citation type="journal article" date="2018" name="Int. J. Syst. Bacteriol.">
        <title>Oceaniradius stylonemae gen. nov., sp. nov., isolated from a red alga, Stylonema cornu-cervi.</title>
        <authorList>
            <person name="Jeong S."/>
        </authorList>
    </citation>
    <scope>NUCLEOTIDE SEQUENCE [LARGE SCALE GENOMIC DNA]</scope>
    <source>
        <strain evidence="13 14">StC1</strain>
    </source>
</reference>
<organism evidence="13 14">
    <name type="scientific">Oceaniradius stylonematis</name>
    <dbReference type="NCBI Taxonomy" id="2184161"/>
    <lineage>
        <taxon>Bacteria</taxon>
        <taxon>Pseudomonadati</taxon>
        <taxon>Pseudomonadota</taxon>
        <taxon>Alphaproteobacteria</taxon>
        <taxon>Hyphomicrobiales</taxon>
        <taxon>Ahrensiaceae</taxon>
        <taxon>Oceaniradius</taxon>
    </lineage>
</organism>
<feature type="region of interest" description="Disordered" evidence="12">
    <location>
        <begin position="203"/>
        <end position="271"/>
    </location>
</feature>
<evidence type="ECO:0000256" key="11">
    <source>
        <dbReference type="ARBA" id="ARBA00093666"/>
    </source>
</evidence>
<evidence type="ECO:0000256" key="1">
    <source>
        <dbReference type="ARBA" id="ARBA00001947"/>
    </source>
</evidence>
<feature type="compositionally biased region" description="Low complexity" evidence="12">
    <location>
        <begin position="249"/>
        <end position="261"/>
    </location>
</feature>
<evidence type="ECO:0000313" key="14">
    <source>
        <dbReference type="Proteomes" id="UP000246132"/>
    </source>
</evidence>
<evidence type="ECO:0000256" key="8">
    <source>
        <dbReference type="ARBA" id="ARBA00023049"/>
    </source>
</evidence>
<dbReference type="Gene3D" id="3.30.1380.10">
    <property type="match status" value="1"/>
</dbReference>
<dbReference type="AlphaFoldDB" id="A0A3A8ADK6"/>
<evidence type="ECO:0000256" key="12">
    <source>
        <dbReference type="SAM" id="MobiDB-lite"/>
    </source>
</evidence>
<keyword evidence="8" id="KW-0482">Metalloprotease</keyword>
<dbReference type="GO" id="GO:0006508">
    <property type="term" value="P:proteolysis"/>
    <property type="evidence" value="ECO:0007669"/>
    <property type="project" value="UniProtKB-KW"/>
</dbReference>
<feature type="region of interest" description="Disordered" evidence="12">
    <location>
        <begin position="336"/>
        <end position="393"/>
    </location>
</feature>
<dbReference type="EMBL" id="QFWV02000004">
    <property type="protein sequence ID" value="RKF07986.1"/>
    <property type="molecule type" value="Genomic_DNA"/>
</dbReference>
<comment type="caution">
    <text evidence="13">The sequence shown here is derived from an EMBL/GenBank/DDBJ whole genome shotgun (WGS) entry which is preliminary data.</text>
</comment>
<dbReference type="GO" id="GO:0071555">
    <property type="term" value="P:cell wall organization"/>
    <property type="evidence" value="ECO:0007669"/>
    <property type="project" value="UniProtKB-KW"/>
</dbReference>
<name>A0A3A8ADK6_9HYPH</name>
<feature type="compositionally biased region" description="Low complexity" evidence="12">
    <location>
        <begin position="340"/>
        <end position="361"/>
    </location>
</feature>
<dbReference type="Proteomes" id="UP000246132">
    <property type="component" value="Unassembled WGS sequence"/>
</dbReference>
<dbReference type="PANTHER" id="PTHR37425">
    <property type="match status" value="1"/>
</dbReference>
<comment type="similarity">
    <text evidence="10">Belongs to the peptidase M15 family.</text>
</comment>
<evidence type="ECO:0000256" key="9">
    <source>
        <dbReference type="ARBA" id="ARBA00023316"/>
    </source>
</evidence>
<keyword evidence="3" id="KW-0645">Protease</keyword>
<evidence type="ECO:0000256" key="7">
    <source>
        <dbReference type="ARBA" id="ARBA00022833"/>
    </source>
</evidence>
<dbReference type="InterPro" id="IPR010275">
    <property type="entry name" value="MepK"/>
</dbReference>
<keyword evidence="6" id="KW-0378">Hydrolase</keyword>
<keyword evidence="5" id="KW-0732">Signal</keyword>
<dbReference type="SUPFAM" id="SSF55166">
    <property type="entry name" value="Hedgehog/DD-peptidase"/>
    <property type="match status" value="1"/>
</dbReference>
<evidence type="ECO:0000256" key="6">
    <source>
        <dbReference type="ARBA" id="ARBA00022801"/>
    </source>
</evidence>
<dbReference type="PANTHER" id="PTHR37425:SF1">
    <property type="entry name" value="OUTER MEMBRANE PROTEIN"/>
    <property type="match status" value="1"/>
</dbReference>
<evidence type="ECO:0000256" key="2">
    <source>
        <dbReference type="ARBA" id="ARBA00004776"/>
    </source>
</evidence>
<feature type="region of interest" description="Disordered" evidence="12">
    <location>
        <begin position="458"/>
        <end position="492"/>
    </location>
</feature>
<dbReference type="GO" id="GO:0046872">
    <property type="term" value="F:metal ion binding"/>
    <property type="evidence" value="ECO:0007669"/>
    <property type="project" value="UniProtKB-KW"/>
</dbReference>
<keyword evidence="9" id="KW-0961">Cell wall biogenesis/degradation</keyword>
<comment type="pathway">
    <text evidence="2">Cell wall biogenesis; cell wall polysaccharide biosynthesis.</text>
</comment>
<proteinExistence type="inferred from homology"/>
<evidence type="ECO:0000256" key="3">
    <source>
        <dbReference type="ARBA" id="ARBA00022670"/>
    </source>
</evidence>